<reference evidence="2" key="1">
    <citation type="journal article" date="2019" name="Environ. Microbiol.">
        <title>Novel haloarchaeal viruses from Lake Retba infecting Haloferax and Halorubrum species.</title>
        <authorList>
            <person name="Mizuno C.M."/>
            <person name="Prajapati B."/>
            <person name="Lucas-Staat S."/>
            <person name="Sime-Ngando T."/>
            <person name="Forterre P."/>
            <person name="Bamford D.H."/>
            <person name="Prangishvili D."/>
            <person name="Krupovic M."/>
            <person name="Oksanen H.M."/>
        </authorList>
    </citation>
    <scope>NUCLEOTIDE SEQUENCE</scope>
</reference>
<dbReference type="InterPro" id="IPR002509">
    <property type="entry name" value="NODB_dom"/>
</dbReference>
<dbReference type="SMR" id="A0A410N6W3"/>
<keyword evidence="4 5" id="KW-0479">Metal-binding</keyword>
<feature type="binding site" evidence="4 5">
    <location>
        <position position="266"/>
    </location>
    <ligand>
        <name>Zn(2+)</name>
        <dbReference type="ChEBI" id="CHEBI:29105"/>
    </ligand>
</feature>
<keyword evidence="3" id="KW-1185">Reference proteome</keyword>
<dbReference type="PDB" id="8QPQ">
    <property type="method" value="EM"/>
    <property type="resolution" value="2.70 A"/>
    <property type="chains" value="TA/TB/TC=1-413"/>
</dbReference>
<evidence type="ECO:0007829" key="5">
    <source>
        <dbReference type="PDB" id="8QPQ"/>
    </source>
</evidence>
<organism evidence="2">
    <name type="scientific">Haloferax tailed virus 1</name>
    <name type="common">HFTV1</name>
    <dbReference type="NCBI Taxonomy" id="2507575"/>
    <lineage>
        <taxon>Viruses</taxon>
        <taxon>Duplodnaviria</taxon>
        <taxon>Heunggongvirae</taxon>
        <taxon>Uroviricota</taxon>
        <taxon>Caudoviricetes</taxon>
        <taxon>Kirjokansivirales</taxon>
        <taxon>Haloferuviridae</taxon>
        <taxon>Retbasiphovirus</taxon>
        <taxon>Retbasiphovirus hantatum</taxon>
        <taxon>Retbasiphovirus HFTV1</taxon>
    </lineage>
</organism>
<dbReference type="EMBL" id="MG550112">
    <property type="protein sequence ID" value="QAS68864.1"/>
    <property type="molecule type" value="Genomic_DNA"/>
</dbReference>
<keyword evidence="4 5" id="KW-0862">Zinc</keyword>
<gene>
    <name evidence="2" type="ORF">HFTV1-gp31</name>
</gene>
<dbReference type="GO" id="GO:0005975">
    <property type="term" value="P:carbohydrate metabolic process"/>
    <property type="evidence" value="ECO:0007669"/>
    <property type="project" value="InterPro"/>
</dbReference>
<evidence type="ECO:0000313" key="2">
    <source>
        <dbReference type="EMBL" id="QAS68864.1"/>
    </source>
</evidence>
<accession>A0A410N6W3</accession>
<feature type="binding site" evidence="4 5">
    <location>
        <position position="60"/>
    </location>
    <ligand>
        <name>Mg(2+)</name>
        <dbReference type="ChEBI" id="CHEBI:18420"/>
    </ligand>
</feature>
<reference evidence="4 5" key="2">
    <citation type="submission" date="2023-10" db="PDB data bank">
        <title>CryoEM structure of Haloferax tailed virus 1.</title>
        <authorList>
            <person name="Zhang D."/>
            <person name="Daum B."/>
            <person name="Isupov M.N."/>
            <person name="McLaren M."/>
            <person name="Oksanen H."/>
            <person name="Quax T.E.F."/>
            <person name="Schwarzer S."/>
            <person name="Gold V.A.M."/>
            <person name="Antson A."/>
        </authorList>
    </citation>
    <scope>STRUCTURE BY ELECTRON MICROSCOPY (2.36 ANGSTROMS) IN COMPLEX WITH MG(2+) AND ZN(2+)</scope>
</reference>
<dbReference type="Proteomes" id="UP000289930">
    <property type="component" value="Segment"/>
</dbReference>
<dbReference type="Pfam" id="PF01522">
    <property type="entry name" value="Polysacc_deac_1"/>
    <property type="match status" value="1"/>
</dbReference>
<evidence type="ECO:0007829" key="4">
    <source>
        <dbReference type="PDB" id="8QPG"/>
    </source>
</evidence>
<feature type="binding site" evidence="4 5">
    <location>
        <position position="81"/>
    </location>
    <ligand>
        <name>Mg(2+)</name>
        <dbReference type="ChEBI" id="CHEBI:18420"/>
    </ligand>
</feature>
<dbReference type="SUPFAM" id="SSF88713">
    <property type="entry name" value="Glycoside hydrolase/deacetylase"/>
    <property type="match status" value="1"/>
</dbReference>
<sequence>MTGLNPDGLGRTAAFSNTSAESVSAVDATIDRLYAQDRIEIPTDSRQLFSTRGTVLRNFEDLSGWTANIGSLSAETSDVYVGSQSARLTASSSAVDIRYSFGTAQDFTGKGFSMALKRIDVSGSSDSTPIKIRLVDGNTNYRTFSARCRPGGGDEWGRRDFGFESEDTGFDVTNVQTMTVTTNSRSSIDILVDDIRVVDSSGTGQVIVTIDDVHTGDKTAAEVFGRYGIPIGLAANAKFLDQSSSKLTTQEFKDLLAKPHVYAVNHGYNHYDYGSYSIDEIEDDVIRGKYELQDLGVREPNINHYVYPSGNYAQESIDMLSNYHVMSWGTGAESFDALTPNQLTSPWHNLRCSFDSGTAEAEQAVNDAATYNQTAHIYFHSDNVTQSEMESVAQTINSADVTPITLMDFYNQQ</sequence>
<feature type="domain" description="NodB homology" evidence="1">
    <location>
        <begin position="204"/>
        <end position="323"/>
    </location>
</feature>
<dbReference type="GO" id="GO:0016810">
    <property type="term" value="F:hydrolase activity, acting on carbon-nitrogen (but not peptide) bonds"/>
    <property type="evidence" value="ECO:0007669"/>
    <property type="project" value="InterPro"/>
</dbReference>
<name>A0A410N6W3_HFTV1</name>
<dbReference type="Gene3D" id="3.20.20.370">
    <property type="entry name" value="Glycoside hydrolase/deacetylase"/>
    <property type="match status" value="1"/>
</dbReference>
<feature type="binding site" evidence="4 5">
    <location>
        <position position="212"/>
    </location>
    <ligand>
        <name>Zn(2+)</name>
        <dbReference type="ChEBI" id="CHEBI:29105"/>
    </ligand>
</feature>
<keyword evidence="4 5" id="KW-0002">3D-structure</keyword>
<dbReference type="EMDB" id="EMD-18550"/>
<protein>
    <submittedName>
        <fullName evidence="2">Prokaryotic polysaccharide deacetylase</fullName>
    </submittedName>
</protein>
<feature type="binding site" evidence="4 5">
    <location>
        <position position="193"/>
    </location>
    <ligand>
        <name>Mg(2+)</name>
        <dbReference type="ChEBI" id="CHEBI:18420"/>
    </ligand>
</feature>
<feature type="binding site" evidence="4 5">
    <location>
        <position position="270"/>
    </location>
    <ligand>
        <name>Zn(2+)</name>
        <dbReference type="ChEBI" id="CHEBI:29105"/>
    </ligand>
</feature>
<evidence type="ECO:0000259" key="1">
    <source>
        <dbReference type="Pfam" id="PF01522"/>
    </source>
</evidence>
<dbReference type="EMDB" id="EMD-18559"/>
<proteinExistence type="evidence at protein level"/>
<dbReference type="Gene3D" id="2.60.120.260">
    <property type="entry name" value="Galactose-binding domain-like"/>
    <property type="match status" value="1"/>
</dbReference>
<dbReference type="PDB" id="8QPG">
    <property type="method" value="EM"/>
    <property type="resolution" value="2.36 A"/>
    <property type="chains" value="TA/TB/TC=1-413"/>
</dbReference>
<evidence type="ECO:0000313" key="3">
    <source>
        <dbReference type="Proteomes" id="UP000289930"/>
    </source>
</evidence>
<dbReference type="InterPro" id="IPR011330">
    <property type="entry name" value="Glyco_hydro/deAcase_b/a-brl"/>
</dbReference>
<feature type="binding site" evidence="4">
    <location>
        <position position="58"/>
    </location>
    <ligand>
        <name>Mg(2+)</name>
        <dbReference type="ChEBI" id="CHEBI:18420"/>
    </ligand>
</feature>
<feature type="binding site" evidence="4 5">
    <location>
        <position position="84"/>
    </location>
    <ligand>
        <name>Mg(2+)</name>
        <dbReference type="ChEBI" id="CHEBI:18420"/>
    </ligand>
</feature>